<sequence length="168" mass="18966">MVISMIAALARNGNIERDNPHVIGNDNEMPWHLPADFIWFKQHTLGKPVIMGRKTYESIGKPLPGRRNIVITRNPEYSAEGVTIVPSLEIALAEAGDADEAMIIGGGSIYNEALPKASKLYLTFIDAEISGDTYFPEWDSSWTETHREHYRADEKNQYDMDFVVLEKI</sequence>
<dbReference type="PROSITE" id="PS00075">
    <property type="entry name" value="DHFR_1"/>
    <property type="match status" value="1"/>
</dbReference>
<organism evidence="11 12">
    <name type="scientific">Vibrio ostreae</name>
    <dbReference type="NCBI Taxonomy" id="2841925"/>
    <lineage>
        <taxon>Bacteria</taxon>
        <taxon>Pseudomonadati</taxon>
        <taxon>Pseudomonadota</taxon>
        <taxon>Gammaproteobacteria</taxon>
        <taxon>Vibrionales</taxon>
        <taxon>Vibrionaceae</taxon>
        <taxon>Vibrio</taxon>
    </lineage>
</organism>
<comment type="catalytic activity">
    <reaction evidence="8">
        <text>(6S)-5,6,7,8-tetrahydrofolate + NADP(+) = 7,8-dihydrofolate + NADPH + H(+)</text>
        <dbReference type="Rhea" id="RHEA:15009"/>
        <dbReference type="ChEBI" id="CHEBI:15378"/>
        <dbReference type="ChEBI" id="CHEBI:57451"/>
        <dbReference type="ChEBI" id="CHEBI:57453"/>
        <dbReference type="ChEBI" id="CHEBI:57783"/>
        <dbReference type="ChEBI" id="CHEBI:58349"/>
        <dbReference type="EC" id="1.5.1.3"/>
    </reaction>
</comment>
<evidence type="ECO:0000256" key="3">
    <source>
        <dbReference type="ARBA" id="ARBA00012856"/>
    </source>
</evidence>
<dbReference type="GO" id="GO:0046452">
    <property type="term" value="P:dihydrofolate metabolic process"/>
    <property type="evidence" value="ECO:0007669"/>
    <property type="project" value="TreeGrafter"/>
</dbReference>
<evidence type="ECO:0000256" key="8">
    <source>
        <dbReference type="PIRNR" id="PIRNR000194"/>
    </source>
</evidence>
<dbReference type="GO" id="GO:0004146">
    <property type="term" value="F:dihydrofolate reductase activity"/>
    <property type="evidence" value="ECO:0007669"/>
    <property type="project" value="UniProtKB-EC"/>
</dbReference>
<dbReference type="GO" id="GO:0046655">
    <property type="term" value="P:folic acid metabolic process"/>
    <property type="evidence" value="ECO:0007669"/>
    <property type="project" value="TreeGrafter"/>
</dbReference>
<keyword evidence="12" id="KW-1185">Reference proteome</keyword>
<reference evidence="11" key="1">
    <citation type="submission" date="2021-06" db="EMBL/GenBank/DDBJ databases">
        <title>Vibrio nov. sp., novel gut bacterium isolated from Yellow Sea oyster.</title>
        <authorList>
            <person name="Muhammad N."/>
            <person name="Nguyen T.H."/>
            <person name="Lee Y.-J."/>
            <person name="Ko J."/>
            <person name="Kim S.-G."/>
        </authorList>
    </citation>
    <scope>NUCLEOTIDE SEQUENCE</scope>
    <source>
        <strain evidence="11">OG9-811</strain>
    </source>
</reference>
<comment type="similarity">
    <text evidence="2 8 9">Belongs to the dihydrofolate reductase family.</text>
</comment>
<dbReference type="RefSeq" id="WP_218563450.1">
    <property type="nucleotide sequence ID" value="NZ_CP076643.1"/>
</dbReference>
<dbReference type="PANTHER" id="PTHR48069:SF3">
    <property type="entry name" value="DIHYDROFOLATE REDUCTASE"/>
    <property type="match status" value="1"/>
</dbReference>
<dbReference type="EMBL" id="CP076643">
    <property type="protein sequence ID" value="QXO19370.1"/>
    <property type="molecule type" value="Genomic_DNA"/>
</dbReference>
<accession>A0A975UCW3</accession>
<dbReference type="AlphaFoldDB" id="A0A975UCW3"/>
<dbReference type="FunFam" id="3.40.430.10:FF:000001">
    <property type="entry name" value="Dihydrofolate reductase"/>
    <property type="match status" value="1"/>
</dbReference>
<dbReference type="Pfam" id="PF00186">
    <property type="entry name" value="DHFR_1"/>
    <property type="match status" value="1"/>
</dbReference>
<proteinExistence type="inferred from homology"/>
<dbReference type="GO" id="GO:0046654">
    <property type="term" value="P:tetrahydrofolate biosynthetic process"/>
    <property type="evidence" value="ECO:0007669"/>
    <property type="project" value="InterPro"/>
</dbReference>
<keyword evidence="6 8" id="KW-0560">Oxidoreductase</keyword>
<evidence type="ECO:0000256" key="9">
    <source>
        <dbReference type="RuleBase" id="RU004474"/>
    </source>
</evidence>
<evidence type="ECO:0000256" key="6">
    <source>
        <dbReference type="ARBA" id="ARBA00023002"/>
    </source>
</evidence>
<keyword evidence="5 8" id="KW-0521">NADP</keyword>
<dbReference type="CDD" id="cd00209">
    <property type="entry name" value="DHFR"/>
    <property type="match status" value="1"/>
</dbReference>
<name>A0A975UCW3_9VIBR</name>
<evidence type="ECO:0000256" key="1">
    <source>
        <dbReference type="ARBA" id="ARBA00004903"/>
    </source>
</evidence>
<evidence type="ECO:0000313" key="12">
    <source>
        <dbReference type="Proteomes" id="UP000694232"/>
    </source>
</evidence>
<keyword evidence="4 8" id="KW-0554">One-carbon metabolism</keyword>
<dbReference type="PIRSF" id="PIRSF000194">
    <property type="entry name" value="DHFR"/>
    <property type="match status" value="1"/>
</dbReference>
<dbReference type="InterPro" id="IPR017925">
    <property type="entry name" value="DHFR_CS"/>
</dbReference>
<dbReference type="NCBIfam" id="NF008037">
    <property type="entry name" value="PRK10769.1"/>
    <property type="match status" value="1"/>
</dbReference>
<dbReference type="PANTHER" id="PTHR48069">
    <property type="entry name" value="DIHYDROFOLATE REDUCTASE"/>
    <property type="match status" value="1"/>
</dbReference>
<dbReference type="GO" id="GO:0006730">
    <property type="term" value="P:one-carbon metabolic process"/>
    <property type="evidence" value="ECO:0007669"/>
    <property type="project" value="UniProtKB-KW"/>
</dbReference>
<evidence type="ECO:0000313" key="11">
    <source>
        <dbReference type="EMBL" id="QXO19370.1"/>
    </source>
</evidence>
<dbReference type="Proteomes" id="UP000694232">
    <property type="component" value="Chromosome 1"/>
</dbReference>
<evidence type="ECO:0000256" key="2">
    <source>
        <dbReference type="ARBA" id="ARBA00009539"/>
    </source>
</evidence>
<dbReference type="GO" id="GO:0005829">
    <property type="term" value="C:cytosol"/>
    <property type="evidence" value="ECO:0007669"/>
    <property type="project" value="TreeGrafter"/>
</dbReference>
<evidence type="ECO:0000256" key="5">
    <source>
        <dbReference type="ARBA" id="ARBA00022857"/>
    </source>
</evidence>
<comment type="pathway">
    <text evidence="1 8">Cofactor biosynthesis; tetrahydrofolate biosynthesis; 5,6,7,8-tetrahydrofolate from 7,8-dihydrofolate: step 1/1.</text>
</comment>
<evidence type="ECO:0000256" key="7">
    <source>
        <dbReference type="ARBA" id="ARBA00025067"/>
    </source>
</evidence>
<evidence type="ECO:0000256" key="4">
    <source>
        <dbReference type="ARBA" id="ARBA00022563"/>
    </source>
</evidence>
<gene>
    <name evidence="11" type="primary">folA</name>
    <name evidence="11" type="ORF">KNV97_16825</name>
</gene>
<dbReference type="InterPro" id="IPR001796">
    <property type="entry name" value="DHFR_dom"/>
</dbReference>
<protein>
    <recommendedName>
        <fullName evidence="3 8">Dihydrofolate reductase</fullName>
        <ecNumber evidence="3 8">1.5.1.3</ecNumber>
    </recommendedName>
</protein>
<dbReference type="EC" id="1.5.1.3" evidence="3 8"/>
<evidence type="ECO:0000259" key="10">
    <source>
        <dbReference type="PROSITE" id="PS51330"/>
    </source>
</evidence>
<dbReference type="InterPro" id="IPR012259">
    <property type="entry name" value="DHFR"/>
</dbReference>
<dbReference type="GO" id="GO:0070401">
    <property type="term" value="F:NADP+ binding"/>
    <property type="evidence" value="ECO:0007669"/>
    <property type="project" value="UniProtKB-ARBA"/>
</dbReference>
<dbReference type="PROSITE" id="PS51330">
    <property type="entry name" value="DHFR_2"/>
    <property type="match status" value="1"/>
</dbReference>
<feature type="domain" description="DHFR" evidence="10">
    <location>
        <begin position="2"/>
        <end position="167"/>
    </location>
</feature>
<comment type="function">
    <text evidence="7 8">Key enzyme in folate metabolism. Catalyzes an essential reaction for de novo glycine and purine synthesis, and for DNA precursor synthesis.</text>
</comment>
<dbReference type="KEGG" id="vos:KNV97_16825"/>